<evidence type="ECO:0000256" key="4">
    <source>
        <dbReference type="ARBA" id="ARBA00022525"/>
    </source>
</evidence>
<dbReference type="InterPro" id="IPR018511">
    <property type="entry name" value="Hemolysin-typ_Ca-bd_CS"/>
</dbReference>
<comment type="similarity">
    <text evidence="3">Belongs to the integrin beta chain family.</text>
</comment>
<gene>
    <name evidence="12" type="ORF">GCM10017056_01760</name>
</gene>
<evidence type="ECO:0000313" key="12">
    <source>
        <dbReference type="EMBL" id="GHF33962.1"/>
    </source>
</evidence>
<evidence type="ECO:0000256" key="5">
    <source>
        <dbReference type="ARBA" id="ARBA00022692"/>
    </source>
</evidence>
<evidence type="ECO:0000259" key="11">
    <source>
        <dbReference type="Pfam" id="PF00362"/>
    </source>
</evidence>
<feature type="compositionally biased region" description="Gly residues" evidence="10">
    <location>
        <begin position="566"/>
        <end position="589"/>
    </location>
</feature>
<dbReference type="PROSITE" id="PS00330">
    <property type="entry name" value="HEMOLYSIN_CALCIUM"/>
    <property type="match status" value="8"/>
</dbReference>
<dbReference type="PANTHER" id="PTHR38340:SF1">
    <property type="entry name" value="S-LAYER PROTEIN"/>
    <property type="match status" value="1"/>
</dbReference>
<dbReference type="Pfam" id="PF00353">
    <property type="entry name" value="HemolysinCabind"/>
    <property type="match status" value="6"/>
</dbReference>
<dbReference type="SUPFAM" id="SSF53300">
    <property type="entry name" value="vWA-like"/>
    <property type="match status" value="1"/>
</dbReference>
<name>A0A8J3GTM7_9RHOB</name>
<accession>A0A8J3GTM7</accession>
<dbReference type="Gene3D" id="3.40.50.410">
    <property type="entry name" value="von Willebrand factor, type A domain"/>
    <property type="match status" value="1"/>
</dbReference>
<dbReference type="PRINTS" id="PR01186">
    <property type="entry name" value="INTEGRINB"/>
</dbReference>
<dbReference type="PRINTS" id="PR00313">
    <property type="entry name" value="CABNDNGRPT"/>
</dbReference>
<evidence type="ECO:0000256" key="7">
    <source>
        <dbReference type="ARBA" id="ARBA00023136"/>
    </source>
</evidence>
<comment type="caution">
    <text evidence="12">The sequence shown here is derived from an EMBL/GenBank/DDBJ whole genome shotgun (WGS) entry which is preliminary data.</text>
</comment>
<dbReference type="InterPro" id="IPR050557">
    <property type="entry name" value="RTX_toxin/Mannuronan_C5-epim"/>
</dbReference>
<dbReference type="SUPFAM" id="SSF51120">
    <property type="entry name" value="beta-Roll"/>
    <property type="match status" value="3"/>
</dbReference>
<dbReference type="RefSeq" id="WP_189678143.1">
    <property type="nucleotide sequence ID" value="NZ_BNCJ01000001.1"/>
</dbReference>
<dbReference type="InterPro" id="IPR011049">
    <property type="entry name" value="Serralysin-like_metalloprot_C"/>
</dbReference>
<dbReference type="InterPro" id="IPR001343">
    <property type="entry name" value="Hemolysn_Ca-bd"/>
</dbReference>
<dbReference type="GO" id="GO:0016020">
    <property type="term" value="C:membrane"/>
    <property type="evidence" value="ECO:0007669"/>
    <property type="project" value="UniProtKB-SubCell"/>
</dbReference>
<proteinExistence type="inferred from homology"/>
<keyword evidence="7" id="KW-0472">Membrane</keyword>
<reference evidence="12" key="1">
    <citation type="journal article" date="2014" name="Int. J. Syst. Evol. Microbiol.">
        <title>Complete genome sequence of Corynebacterium casei LMG S-19264T (=DSM 44701T), isolated from a smear-ripened cheese.</title>
        <authorList>
            <consortium name="US DOE Joint Genome Institute (JGI-PGF)"/>
            <person name="Walter F."/>
            <person name="Albersmeier A."/>
            <person name="Kalinowski J."/>
            <person name="Ruckert C."/>
        </authorList>
    </citation>
    <scope>NUCLEOTIDE SEQUENCE</scope>
    <source>
        <strain evidence="12">KCTC 42650</strain>
    </source>
</reference>
<dbReference type="InterPro" id="IPR002369">
    <property type="entry name" value="Integrin_bsu_VWA"/>
</dbReference>
<keyword evidence="6" id="KW-0401">Integrin</keyword>
<evidence type="ECO:0000256" key="1">
    <source>
        <dbReference type="ARBA" id="ARBA00004479"/>
    </source>
</evidence>
<feature type="region of interest" description="Disordered" evidence="10">
    <location>
        <begin position="561"/>
        <end position="627"/>
    </location>
</feature>
<sequence length="755" mass="76794">MSGNFSCPTIDFVFLQDLSGSYTDDLPILKAQIANVIATVEDIDPYADFAVASFIDKPNGTFGASGDYVYQTHLSVSSDNAAVIASINAMTTRSGADVQEAQLEALMQVAVRQDEIGYRPDTMRIVMLSTDSAFHQAGDFGGVPANNGDAILDGNGLGEDYPSILQAASALVAAHVFPVFSVTASEKALYETLVSDLGTGAVVVLSSNSSDFSDAVRLAIAKACGHVTHEGTEVDDDITGSGTDDGIFGLGGHDTIDGLGGSDLLDGGSGHDRLYGRGGRDDLRGGSGNDKLFGGSGNDTLKGGLGDDVMTGGKGRDTFVVNPDDGKEMITDFEDAIDVIDLSAFHRHEGVSAVEQAYKAGRFVVLTLPNGTEVRLKGFSLAKLGLEDVLLNPVGDPPSAVNDTAQVTAGHLITIDALANDSDIDNDPISIVALGSSANATVSITGDGRIAYQAGSGFSGTDTFTYTISDGTFTASATVTVTVLPNLIGDDADNVLNGTEFDDILKGFGGNDTLRGFGGNDLILGGTGNDIIDGGAGMDTIMGGAGNDTIVSGPATGDGTLNGDTVDGGTGNDRITGGIGGDTLKGGTGRDTINGGDGDDTISGDAGNDVLNGDDGDDKLHGGTGNDTIDGGAANDALWGDAGDDILSGGSGKDEIYGSGGTSGGVTDNDVLTGGAGADQFIFDMALDANLTGDDRITDYDITEDILVLEGDVMVRLTDTLAGVLLEQTTGGSILVENVLAVDLRPTIDGLVEVF</sequence>
<evidence type="ECO:0000256" key="9">
    <source>
        <dbReference type="ARBA" id="ARBA00023180"/>
    </source>
</evidence>
<keyword evidence="4" id="KW-0964">Secreted</keyword>
<keyword evidence="5" id="KW-0812">Transmembrane</keyword>
<keyword evidence="13" id="KW-1185">Reference proteome</keyword>
<evidence type="ECO:0000256" key="3">
    <source>
        <dbReference type="ARBA" id="ARBA00007449"/>
    </source>
</evidence>
<keyword evidence="8" id="KW-1015">Disulfide bond</keyword>
<dbReference type="Pfam" id="PF00362">
    <property type="entry name" value="Integrin_beta"/>
    <property type="match status" value="1"/>
</dbReference>
<dbReference type="Gene3D" id="2.150.10.10">
    <property type="entry name" value="Serralysin-like metalloprotease, C-terminal"/>
    <property type="match status" value="3"/>
</dbReference>
<evidence type="ECO:0000256" key="2">
    <source>
        <dbReference type="ARBA" id="ARBA00004613"/>
    </source>
</evidence>
<dbReference type="Pfam" id="PF17963">
    <property type="entry name" value="Big_9"/>
    <property type="match status" value="1"/>
</dbReference>
<evidence type="ECO:0000256" key="6">
    <source>
        <dbReference type="ARBA" id="ARBA00023037"/>
    </source>
</evidence>
<organism evidence="12 13">
    <name type="scientific">Seohaeicola zhoushanensis</name>
    <dbReference type="NCBI Taxonomy" id="1569283"/>
    <lineage>
        <taxon>Bacteria</taxon>
        <taxon>Pseudomonadati</taxon>
        <taxon>Pseudomonadota</taxon>
        <taxon>Alphaproteobacteria</taxon>
        <taxon>Rhodobacterales</taxon>
        <taxon>Roseobacteraceae</taxon>
        <taxon>Seohaeicola</taxon>
    </lineage>
</organism>
<feature type="domain" description="Integrin beta subunit VWA" evidence="11">
    <location>
        <begin position="10"/>
        <end position="217"/>
    </location>
</feature>
<dbReference type="GO" id="GO:0005509">
    <property type="term" value="F:calcium ion binding"/>
    <property type="evidence" value="ECO:0007669"/>
    <property type="project" value="InterPro"/>
</dbReference>
<dbReference type="PANTHER" id="PTHR38340">
    <property type="entry name" value="S-LAYER PROTEIN"/>
    <property type="match status" value="1"/>
</dbReference>
<dbReference type="AlphaFoldDB" id="A0A8J3GTM7"/>
<evidence type="ECO:0000256" key="8">
    <source>
        <dbReference type="ARBA" id="ARBA00023157"/>
    </source>
</evidence>
<dbReference type="Proteomes" id="UP000626220">
    <property type="component" value="Unassembled WGS sequence"/>
</dbReference>
<comment type="subcellular location">
    <subcellularLocation>
        <location evidence="1">Membrane</location>
        <topology evidence="1">Single-pass type I membrane protein</topology>
    </subcellularLocation>
    <subcellularLocation>
        <location evidence="2">Secreted</location>
    </subcellularLocation>
</comment>
<dbReference type="GO" id="GO:0005576">
    <property type="term" value="C:extracellular region"/>
    <property type="evidence" value="ECO:0007669"/>
    <property type="project" value="UniProtKB-SubCell"/>
</dbReference>
<evidence type="ECO:0000313" key="13">
    <source>
        <dbReference type="Proteomes" id="UP000626220"/>
    </source>
</evidence>
<reference evidence="12" key="2">
    <citation type="submission" date="2020-09" db="EMBL/GenBank/DDBJ databases">
        <authorList>
            <person name="Sun Q."/>
            <person name="Kim S."/>
        </authorList>
    </citation>
    <scope>NUCLEOTIDE SEQUENCE</scope>
    <source>
        <strain evidence="12">KCTC 42650</strain>
    </source>
</reference>
<dbReference type="EMBL" id="BNCJ01000001">
    <property type="protein sequence ID" value="GHF33962.1"/>
    <property type="molecule type" value="Genomic_DNA"/>
</dbReference>
<keyword evidence="9" id="KW-0325">Glycoprotein</keyword>
<protein>
    <recommendedName>
        <fullName evidence="11">Integrin beta subunit VWA domain-containing protein</fullName>
    </recommendedName>
</protein>
<dbReference type="InterPro" id="IPR036465">
    <property type="entry name" value="vWFA_dom_sf"/>
</dbReference>
<dbReference type="GO" id="GO:0007229">
    <property type="term" value="P:integrin-mediated signaling pathway"/>
    <property type="evidence" value="ECO:0007669"/>
    <property type="project" value="UniProtKB-KW"/>
</dbReference>
<dbReference type="InterPro" id="IPR015812">
    <property type="entry name" value="Integrin_bsu"/>
</dbReference>
<evidence type="ECO:0000256" key="10">
    <source>
        <dbReference type="SAM" id="MobiDB-lite"/>
    </source>
</evidence>